<feature type="compositionally biased region" description="Basic residues" evidence="10">
    <location>
        <begin position="608"/>
        <end position="623"/>
    </location>
</feature>
<dbReference type="STRING" id="75913.A0A0K0F103"/>
<keyword evidence="6 11" id="KW-0472">Membrane</keyword>
<evidence type="ECO:0000256" key="11">
    <source>
        <dbReference type="SAM" id="Phobius"/>
    </source>
</evidence>
<keyword evidence="2" id="KW-1003">Cell membrane</keyword>
<feature type="compositionally biased region" description="Low complexity" evidence="10">
    <location>
        <begin position="373"/>
        <end position="384"/>
    </location>
</feature>
<feature type="transmembrane region" description="Helical" evidence="11">
    <location>
        <begin position="228"/>
        <end position="254"/>
    </location>
</feature>
<evidence type="ECO:0000256" key="9">
    <source>
        <dbReference type="ARBA" id="ARBA00023224"/>
    </source>
</evidence>
<dbReference type="PANTHER" id="PTHR24248">
    <property type="entry name" value="ADRENERGIC RECEPTOR-RELATED G-PROTEIN COUPLED RECEPTOR"/>
    <property type="match status" value="1"/>
</dbReference>
<evidence type="ECO:0000313" key="13">
    <source>
        <dbReference type="Proteomes" id="UP000035680"/>
    </source>
</evidence>
<evidence type="ECO:0000259" key="12">
    <source>
        <dbReference type="PROSITE" id="PS50262"/>
    </source>
</evidence>
<organism evidence="13 14">
    <name type="scientific">Strongyloides venezuelensis</name>
    <name type="common">Threadworm</name>
    <dbReference type="NCBI Taxonomy" id="75913"/>
    <lineage>
        <taxon>Eukaryota</taxon>
        <taxon>Metazoa</taxon>
        <taxon>Ecdysozoa</taxon>
        <taxon>Nematoda</taxon>
        <taxon>Chromadorea</taxon>
        <taxon>Rhabditida</taxon>
        <taxon>Tylenchina</taxon>
        <taxon>Panagrolaimomorpha</taxon>
        <taxon>Strongyloidoidea</taxon>
        <taxon>Strongyloididae</taxon>
        <taxon>Strongyloides</taxon>
    </lineage>
</organism>
<evidence type="ECO:0000256" key="1">
    <source>
        <dbReference type="ARBA" id="ARBA00004651"/>
    </source>
</evidence>
<dbReference type="PROSITE" id="PS50262">
    <property type="entry name" value="G_PROTEIN_RECEP_F1_2"/>
    <property type="match status" value="1"/>
</dbReference>
<dbReference type="SUPFAM" id="SSF81321">
    <property type="entry name" value="Family A G protein-coupled receptor-like"/>
    <property type="match status" value="1"/>
</dbReference>
<dbReference type="Pfam" id="PF00001">
    <property type="entry name" value="7tm_1"/>
    <property type="match status" value="1"/>
</dbReference>
<evidence type="ECO:0000256" key="6">
    <source>
        <dbReference type="ARBA" id="ARBA00023136"/>
    </source>
</evidence>
<dbReference type="PANTHER" id="PTHR24248:SF125">
    <property type="entry name" value="DOPAMINE D2-LIKE RECEPTOR"/>
    <property type="match status" value="1"/>
</dbReference>
<keyword evidence="3 11" id="KW-0812">Transmembrane</keyword>
<feature type="transmembrane region" description="Helical" evidence="11">
    <location>
        <begin position="38"/>
        <end position="62"/>
    </location>
</feature>
<dbReference type="Gene3D" id="1.20.1070.10">
    <property type="entry name" value="Rhodopsin 7-helix transmembrane proteins"/>
    <property type="match status" value="2"/>
</dbReference>
<feature type="transmembrane region" description="Helical" evidence="11">
    <location>
        <begin position="154"/>
        <end position="174"/>
    </location>
</feature>
<dbReference type="PRINTS" id="PR00237">
    <property type="entry name" value="GPCRRHODOPSN"/>
</dbReference>
<keyword evidence="9" id="KW-0807">Transducer</keyword>
<keyword evidence="7" id="KW-1015">Disulfide bond</keyword>
<evidence type="ECO:0000256" key="8">
    <source>
        <dbReference type="ARBA" id="ARBA00023170"/>
    </source>
</evidence>
<feature type="domain" description="G-protein coupled receptors family 1 profile" evidence="12">
    <location>
        <begin position="53"/>
        <end position="586"/>
    </location>
</feature>
<comment type="subcellular location">
    <subcellularLocation>
        <location evidence="1">Cell membrane</location>
        <topology evidence="1">Multi-pass membrane protein</topology>
    </subcellularLocation>
</comment>
<evidence type="ECO:0000256" key="10">
    <source>
        <dbReference type="SAM" id="MobiDB-lite"/>
    </source>
</evidence>
<sequence length="758" mass="86410">MTGELDNINIYEFFHDIDNLTINGINMNIGDKTFQRNWYYLLLAIFPISCIIGNILVILAVLTTKTLQTPTNYLLMSLAFADLLVGIVLMPLNIYLSINQLRWELGPEYCQLYCILDVAVSTSSIIHLVLISFDRLVAATKPAEYKSIKHKNRIYRLIVVGWLFSIGLSLPLNIKLNFNESSYDEFNDPGSLDNYVNWEVVEENQKMFIKDKNNPFMAGHHCGIFNPIYMLCSSIFAFYLPSIIMMLTYGFIFYNLRKRLAAVKLHEMVGGQFIGFGADVSNITQTALSNVLGTHPKKRVLISWEKPLLKNIEETAAEHASSLNDSEREQLQTILEAADDISEDDGMSMTISESEYDRPPSIILEAVTLRAPSESGSSSLSVPSMQAKKKTPPANKNCKIIKRKRMSLAPTSCGGATVKKIIEKRRHSEIIKQDSSNSTNSSNKDNNDLGLQPPKEDKRKLRRLSEIISDWDRNSRPSLSQMYGFARRESLYIARKKLAGLKDWALDLLGKMKNKQGRALRREARATKLVATVMIVFLVCWTPFFTFNMYKVYKLWHKDWDIEMEYLFHWCTGLGYVNSSLNFFIYSVINQRFRQNFKRLIGLKRRSKRSKTWMLPPKKKKKSTNVNNDKKKGSANFLELNDGINNTAEEPRRRSSILSKLGLSKPKWINKPKIVIEEVSKSSQPKISITGGYTTFNYTTDDCMRRSSSEIIGGVIFPSNYESRRSSGMSNSSASLILHDIHQVLTKSESMDPSEIFV</sequence>
<keyword evidence="5" id="KW-0297">G-protein coupled receptor</keyword>
<feature type="transmembrane region" description="Helical" evidence="11">
    <location>
        <begin position="110"/>
        <end position="133"/>
    </location>
</feature>
<evidence type="ECO:0000313" key="14">
    <source>
        <dbReference type="WBParaSite" id="SVE_0247000.1"/>
    </source>
</evidence>
<dbReference type="GO" id="GO:0004930">
    <property type="term" value="F:G protein-coupled receptor activity"/>
    <property type="evidence" value="ECO:0007669"/>
    <property type="project" value="UniProtKB-KW"/>
</dbReference>
<evidence type="ECO:0000256" key="2">
    <source>
        <dbReference type="ARBA" id="ARBA00022475"/>
    </source>
</evidence>
<proteinExistence type="predicted"/>
<evidence type="ECO:0000256" key="4">
    <source>
        <dbReference type="ARBA" id="ARBA00022989"/>
    </source>
</evidence>
<dbReference type="SMART" id="SM01381">
    <property type="entry name" value="7TM_GPCR_Srsx"/>
    <property type="match status" value="1"/>
</dbReference>
<feature type="transmembrane region" description="Helical" evidence="11">
    <location>
        <begin position="567"/>
        <end position="589"/>
    </location>
</feature>
<dbReference type="Proteomes" id="UP000035680">
    <property type="component" value="Unassembled WGS sequence"/>
</dbReference>
<protein>
    <submittedName>
        <fullName evidence="14">Dopamine D2-like receptor (inferred by orthology to a D. melanogaster protein)</fullName>
    </submittedName>
</protein>
<reference evidence="14" key="2">
    <citation type="submission" date="2015-08" db="UniProtKB">
        <authorList>
            <consortium name="WormBaseParasite"/>
        </authorList>
    </citation>
    <scope>IDENTIFICATION</scope>
</reference>
<dbReference type="AlphaFoldDB" id="A0A0K0F103"/>
<feature type="region of interest" description="Disordered" evidence="10">
    <location>
        <begin position="427"/>
        <end position="456"/>
    </location>
</feature>
<keyword evidence="8" id="KW-0675">Receptor</keyword>
<name>A0A0K0F103_STRVS</name>
<feature type="transmembrane region" description="Helical" evidence="11">
    <location>
        <begin position="74"/>
        <end position="98"/>
    </location>
</feature>
<dbReference type="InterPro" id="IPR017452">
    <property type="entry name" value="GPCR_Rhodpsn_7TM"/>
</dbReference>
<feature type="compositionally biased region" description="Low complexity" evidence="10">
    <location>
        <begin position="434"/>
        <end position="444"/>
    </location>
</feature>
<reference evidence="13" key="1">
    <citation type="submission" date="2014-07" db="EMBL/GenBank/DDBJ databases">
        <authorList>
            <person name="Martin A.A"/>
            <person name="De Silva N."/>
        </authorList>
    </citation>
    <scope>NUCLEOTIDE SEQUENCE</scope>
</reference>
<feature type="transmembrane region" description="Helical" evidence="11">
    <location>
        <begin position="529"/>
        <end position="547"/>
    </location>
</feature>
<keyword evidence="13" id="KW-1185">Reference proteome</keyword>
<dbReference type="GO" id="GO:0045202">
    <property type="term" value="C:synapse"/>
    <property type="evidence" value="ECO:0007669"/>
    <property type="project" value="GOC"/>
</dbReference>
<feature type="region of interest" description="Disordered" evidence="10">
    <location>
        <begin position="608"/>
        <end position="631"/>
    </location>
</feature>
<dbReference type="GO" id="GO:0001591">
    <property type="term" value="F:dopamine neurotransmitter receptor activity, coupled via Gi/Go"/>
    <property type="evidence" value="ECO:0007669"/>
    <property type="project" value="TreeGrafter"/>
</dbReference>
<evidence type="ECO:0000256" key="3">
    <source>
        <dbReference type="ARBA" id="ARBA00022692"/>
    </source>
</evidence>
<dbReference type="InterPro" id="IPR000276">
    <property type="entry name" value="GPCR_Rhodpsn"/>
</dbReference>
<evidence type="ECO:0000256" key="5">
    <source>
        <dbReference type="ARBA" id="ARBA00023040"/>
    </source>
</evidence>
<evidence type="ECO:0000256" key="7">
    <source>
        <dbReference type="ARBA" id="ARBA00023157"/>
    </source>
</evidence>
<keyword evidence="4 11" id="KW-1133">Transmembrane helix</keyword>
<accession>A0A0K0F103</accession>
<feature type="region of interest" description="Disordered" evidence="10">
    <location>
        <begin position="373"/>
        <end position="396"/>
    </location>
</feature>
<dbReference type="GO" id="GO:0005886">
    <property type="term" value="C:plasma membrane"/>
    <property type="evidence" value="ECO:0007669"/>
    <property type="project" value="UniProtKB-SubCell"/>
</dbReference>
<dbReference type="WBParaSite" id="SVE_0247000.1">
    <property type="protein sequence ID" value="SVE_0247000.1"/>
    <property type="gene ID" value="SVE_0247000"/>
</dbReference>